<dbReference type="Pfam" id="PF01532">
    <property type="entry name" value="Glyco_hydro_47"/>
    <property type="match status" value="1"/>
</dbReference>
<evidence type="ECO:0000256" key="9">
    <source>
        <dbReference type="ARBA" id="ARBA00047669"/>
    </source>
</evidence>
<dbReference type="InterPro" id="IPR012341">
    <property type="entry name" value="6hp_glycosidase-like_sf"/>
</dbReference>
<comment type="catalytic activity">
    <reaction evidence="9">
        <text>N(4)-(alpha-D-Man-(1-&gt;2)-alpha-D-Man-(1-&gt;2)-alpha-D-Man-(1-&gt;3)-[alpha-D-Man-(1-&gt;3)-[alpha-D-Man-(1-&gt;2)-alpha-D-Man-(1-&gt;6)]-alpha-D-Man-(1-&gt;6)]-beta-D-Man-(1-&gt;4)-beta-D-GlcNAc-(1-&gt;4)-beta-D-GlcNAc)-L-asparaginyl-[protein] (N-glucan mannose isomer 8A1,2,3B1,3) + 3 H2O = N(4)-(alpha-D-Man-(1-&gt;3)-[alpha-D-Man-(1-&gt;3)-[alpha-D-Man-(1-&gt;6)]-alpha-D-Man-(1-&gt;6)]-beta-D-Man-(1-&gt;4)-beta-D-GlcNAc-(1-&gt;4)-beta-D-GlcNAc)-L-asparaginyl-[protein] (N-glucan mannose isomer 5A1,2) + 3 beta-D-mannose</text>
        <dbReference type="Rhea" id="RHEA:56028"/>
        <dbReference type="Rhea" id="RHEA-COMP:14358"/>
        <dbReference type="Rhea" id="RHEA-COMP:14367"/>
        <dbReference type="ChEBI" id="CHEBI:15377"/>
        <dbReference type="ChEBI" id="CHEBI:28563"/>
        <dbReference type="ChEBI" id="CHEBI:59087"/>
        <dbReference type="ChEBI" id="CHEBI:60628"/>
        <dbReference type="EC" id="3.2.1.113"/>
    </reaction>
</comment>
<feature type="active site" evidence="11">
    <location>
        <position position="290"/>
    </location>
</feature>
<comment type="caution">
    <text evidence="15">The sequence shown here is derived from an EMBL/GenBank/DDBJ whole genome shotgun (WGS) entry which is preliminary data.</text>
</comment>
<evidence type="ECO:0000256" key="3">
    <source>
        <dbReference type="ARBA" id="ARBA00007658"/>
    </source>
</evidence>
<dbReference type="OrthoDB" id="8118055at2759"/>
<dbReference type="PANTHER" id="PTHR11742">
    <property type="entry name" value="MANNOSYL-OLIGOSACCHARIDE ALPHA-1,2-MANNOSIDASE-RELATED"/>
    <property type="match status" value="1"/>
</dbReference>
<comment type="cofactor">
    <cofactor evidence="1 12">
        <name>Ca(2+)</name>
        <dbReference type="ChEBI" id="CHEBI:29108"/>
    </cofactor>
</comment>
<dbReference type="PRINTS" id="PR00747">
    <property type="entry name" value="GLYHDRLASE47"/>
</dbReference>
<evidence type="ECO:0000256" key="8">
    <source>
        <dbReference type="ARBA" id="ARBA00023295"/>
    </source>
</evidence>
<dbReference type="FunFam" id="1.50.10.10:FF:000047">
    <property type="entry name" value="Mannosyl-oligosaccharide alpha-1,2-mannosidase"/>
    <property type="match status" value="1"/>
</dbReference>
<evidence type="ECO:0000313" key="15">
    <source>
        <dbReference type="EMBL" id="CAG8980046.1"/>
    </source>
</evidence>
<gene>
    <name evidence="15" type="ORF">HYALB_00009255</name>
</gene>
<dbReference type="EMBL" id="CAJVRM010000352">
    <property type="protein sequence ID" value="CAG8980046.1"/>
    <property type="molecule type" value="Genomic_DNA"/>
</dbReference>
<dbReference type="GO" id="GO:0005783">
    <property type="term" value="C:endoplasmic reticulum"/>
    <property type="evidence" value="ECO:0007669"/>
    <property type="project" value="TreeGrafter"/>
</dbReference>
<dbReference type="InterPro" id="IPR001382">
    <property type="entry name" value="Glyco_hydro_47"/>
</dbReference>
<protein>
    <recommendedName>
        <fullName evidence="14">alpha-1,2-Mannosidase</fullName>
        <ecNumber evidence="14">3.2.1.-</ecNumber>
    </recommendedName>
</protein>
<feature type="active site" description="Proton donor" evidence="11">
    <location>
        <position position="145"/>
    </location>
</feature>
<evidence type="ECO:0000256" key="14">
    <source>
        <dbReference type="RuleBase" id="RU361193"/>
    </source>
</evidence>
<keyword evidence="4" id="KW-0732">Signal</keyword>
<feature type="active site" evidence="11">
    <location>
        <position position="442"/>
    </location>
</feature>
<evidence type="ECO:0000256" key="7">
    <source>
        <dbReference type="ARBA" id="ARBA00023180"/>
    </source>
</evidence>
<keyword evidence="6 13" id="KW-1015">Disulfide bond</keyword>
<dbReference type="InterPro" id="IPR036026">
    <property type="entry name" value="Seven-hairpin_glycosidases"/>
</dbReference>
<keyword evidence="12" id="KW-0106">Calcium</keyword>
<evidence type="ECO:0000256" key="4">
    <source>
        <dbReference type="ARBA" id="ARBA00022729"/>
    </source>
</evidence>
<evidence type="ECO:0000256" key="5">
    <source>
        <dbReference type="ARBA" id="ARBA00022801"/>
    </source>
</evidence>
<comment type="catalytic activity">
    <reaction evidence="10">
        <text>N(4)-(alpha-D-Man-(1-&gt;2)-alpha-D-Man-(1-&gt;2)-alpha-D-Man-(1-&gt;3)-[alpha-D-Man-(1-&gt;2)-alpha-D-Man-(1-&gt;3)-[alpha-D-Man-(1-&gt;2)-alpha-D-Man-(1-&gt;6)]-alpha-D-Man-(1-&gt;6)]-beta-D-Man-(1-&gt;4)-beta-D-GlcNAc-(1-&gt;4)-beta-D-GlcNAc)-L-asparaginyl-[protein] (N-glucan mannose isomer 9A1,2,3B1,2,3) + 4 H2O = N(4)-(alpha-D-Man-(1-&gt;3)-[alpha-D-Man-(1-&gt;3)-[alpha-D-Man-(1-&gt;6)]-alpha-D-Man-(1-&gt;6)]-beta-D-Man-(1-&gt;4)-beta-D-GlcNAc-(1-&gt;4)-beta-D-GlcNAc)-L-asparaginyl-[protein] (N-glucan mannose isomer 5A1,2) + 4 beta-D-mannose</text>
        <dbReference type="Rhea" id="RHEA:56008"/>
        <dbReference type="Rhea" id="RHEA-COMP:14356"/>
        <dbReference type="Rhea" id="RHEA-COMP:14367"/>
        <dbReference type="ChEBI" id="CHEBI:15377"/>
        <dbReference type="ChEBI" id="CHEBI:28563"/>
        <dbReference type="ChEBI" id="CHEBI:59087"/>
        <dbReference type="ChEBI" id="CHEBI:139493"/>
        <dbReference type="EC" id="3.2.1.113"/>
    </reaction>
</comment>
<evidence type="ECO:0000256" key="2">
    <source>
        <dbReference type="ARBA" id="ARBA00004922"/>
    </source>
</evidence>
<comment type="similarity">
    <text evidence="3 14">Belongs to the glycosyl hydrolase 47 family.</text>
</comment>
<dbReference type="AlphaFoldDB" id="A0A9N9LYY6"/>
<comment type="pathway">
    <text evidence="2">Protein modification; protein glycosylation.</text>
</comment>
<evidence type="ECO:0000256" key="1">
    <source>
        <dbReference type="ARBA" id="ARBA00001913"/>
    </source>
</evidence>
<evidence type="ECO:0000256" key="6">
    <source>
        <dbReference type="ARBA" id="ARBA00023157"/>
    </source>
</evidence>
<dbReference type="GO" id="GO:0005975">
    <property type="term" value="P:carbohydrate metabolic process"/>
    <property type="evidence" value="ECO:0007669"/>
    <property type="project" value="InterPro"/>
</dbReference>
<evidence type="ECO:0000256" key="13">
    <source>
        <dbReference type="PIRSR" id="PIRSR601382-3"/>
    </source>
</evidence>
<dbReference type="GO" id="GO:0016020">
    <property type="term" value="C:membrane"/>
    <property type="evidence" value="ECO:0007669"/>
    <property type="project" value="InterPro"/>
</dbReference>
<reference evidence="15" key="1">
    <citation type="submission" date="2021-07" db="EMBL/GenBank/DDBJ databases">
        <authorList>
            <person name="Durling M."/>
        </authorList>
    </citation>
    <scope>NUCLEOTIDE SEQUENCE</scope>
</reference>
<dbReference type="PANTHER" id="PTHR11742:SF101">
    <property type="entry name" value="MANNOSYL-OLIGOSACCHARIDE ALPHA-1,2-MANNOSIDASE 1B"/>
    <property type="match status" value="1"/>
</dbReference>
<feature type="binding site" evidence="12">
    <location>
        <position position="534"/>
    </location>
    <ligand>
        <name>Ca(2+)</name>
        <dbReference type="ChEBI" id="CHEBI:29108"/>
    </ligand>
</feature>
<dbReference type="SUPFAM" id="SSF48225">
    <property type="entry name" value="Seven-hairpin glycosidases"/>
    <property type="match status" value="1"/>
</dbReference>
<dbReference type="GO" id="GO:0005509">
    <property type="term" value="F:calcium ion binding"/>
    <property type="evidence" value="ECO:0007669"/>
    <property type="project" value="InterPro"/>
</dbReference>
<accession>A0A9N9LYY6</accession>
<keyword evidence="12" id="KW-0479">Metal-binding</keyword>
<name>A0A9N9LYY6_9HELO</name>
<dbReference type="GO" id="GO:0036503">
    <property type="term" value="P:ERAD pathway"/>
    <property type="evidence" value="ECO:0007669"/>
    <property type="project" value="UniProtKB-ARBA"/>
</dbReference>
<feature type="disulfide bond" evidence="13">
    <location>
        <begin position="355"/>
        <end position="384"/>
    </location>
</feature>
<proteinExistence type="inferred from homology"/>
<keyword evidence="7" id="KW-0325">Glycoprotein</keyword>
<dbReference type="GO" id="GO:0004571">
    <property type="term" value="F:mannosyl-oligosaccharide 1,2-alpha-mannosidase activity"/>
    <property type="evidence" value="ECO:0007669"/>
    <property type="project" value="UniProtKB-EC"/>
</dbReference>
<feature type="non-terminal residue" evidence="15">
    <location>
        <position position="1"/>
    </location>
</feature>
<keyword evidence="16" id="KW-1185">Reference proteome</keyword>
<evidence type="ECO:0000313" key="16">
    <source>
        <dbReference type="Proteomes" id="UP000701801"/>
    </source>
</evidence>
<evidence type="ECO:0000256" key="10">
    <source>
        <dbReference type="ARBA" id="ARBA00048605"/>
    </source>
</evidence>
<dbReference type="Proteomes" id="UP000701801">
    <property type="component" value="Unassembled WGS sequence"/>
</dbReference>
<sequence>FLSLLSFSDLQFCFHAIMYYSRLLLAGPLLAFFFSAFAAPHPDELPKNKARGGYDNHAMNRQRADAVKEAFTYAWDGYYKYAFPHDELKPVTNNFSDSRNGWGATAIDALSTALLMQIPDIVNDIVDYIPTIKFDQTADEISLFETTIRYLGGLLSGYDLLNGPLAHLVKNKTAVDAILVQAERLGNNLAFAFNTPTGIPSNSLFYNPSRIGPGTTNGLATTGTLVMEWTRLADLTGNKTFADLVQKGESYLLDPNPKSLEPWPGLVGMNIDFNTGLFQDAFGGWVGGADSFYEYLIKMYVYDTTRFASYKDRWVLAADSSIAHLATHPTSRPDLTFLSVFNGRNLIHESQHLACFDGGNFILGGLVLKEQKYIDFGLQLVDACEDTYTATATGIGPESFRWITNNTNTSDPNNPPVPADQQAFYDKAGFYITDSYYVLRPEVIESFYYAYRATGDQKYREWAWTAFVAINGTARTGSGFAELKNVNVVGGGGFEDFQDSFLFAEVLKYSHLIHAPDNVWQVEHNGVNEWVFNTEAHPFKVVGPHV</sequence>
<keyword evidence="5 14" id="KW-0378">Hydrolase</keyword>
<dbReference type="Gene3D" id="1.50.10.10">
    <property type="match status" value="1"/>
</dbReference>
<keyword evidence="8 14" id="KW-0326">Glycosidase</keyword>
<feature type="active site" description="Proton donor" evidence="11">
    <location>
        <position position="398"/>
    </location>
</feature>
<evidence type="ECO:0000256" key="12">
    <source>
        <dbReference type="PIRSR" id="PIRSR601382-2"/>
    </source>
</evidence>
<evidence type="ECO:0000256" key="11">
    <source>
        <dbReference type="PIRSR" id="PIRSR601382-1"/>
    </source>
</evidence>
<dbReference type="InterPro" id="IPR050749">
    <property type="entry name" value="Glycosyl_Hydrolase_47"/>
</dbReference>
<organism evidence="15 16">
    <name type="scientific">Hymenoscyphus albidus</name>
    <dbReference type="NCBI Taxonomy" id="595503"/>
    <lineage>
        <taxon>Eukaryota</taxon>
        <taxon>Fungi</taxon>
        <taxon>Dikarya</taxon>
        <taxon>Ascomycota</taxon>
        <taxon>Pezizomycotina</taxon>
        <taxon>Leotiomycetes</taxon>
        <taxon>Helotiales</taxon>
        <taxon>Helotiaceae</taxon>
        <taxon>Hymenoscyphus</taxon>
    </lineage>
</organism>
<dbReference type="EC" id="3.2.1.-" evidence="14"/>